<proteinExistence type="predicted"/>
<dbReference type="EMBL" id="JH718052">
    <property type="protein sequence ID" value="EJC97571.1"/>
    <property type="molecule type" value="Genomic_DNA"/>
</dbReference>
<dbReference type="KEGG" id="fme:FOMMEDRAFT_162853"/>
<dbReference type="RefSeq" id="XP_007272165.1">
    <property type="nucleotide sequence ID" value="XM_007272103.1"/>
</dbReference>
<protein>
    <submittedName>
        <fullName evidence="1">Uncharacterized protein</fullName>
    </submittedName>
</protein>
<reference evidence="2" key="1">
    <citation type="journal article" date="2012" name="Science">
        <title>The Paleozoic origin of enzymatic lignin decomposition reconstructed from 31 fungal genomes.</title>
        <authorList>
            <person name="Floudas D."/>
            <person name="Binder M."/>
            <person name="Riley R."/>
            <person name="Barry K."/>
            <person name="Blanchette R.A."/>
            <person name="Henrissat B."/>
            <person name="Martinez A.T."/>
            <person name="Otillar R."/>
            <person name="Spatafora J.W."/>
            <person name="Yadav J.S."/>
            <person name="Aerts A."/>
            <person name="Benoit I."/>
            <person name="Boyd A."/>
            <person name="Carlson A."/>
            <person name="Copeland A."/>
            <person name="Coutinho P.M."/>
            <person name="de Vries R.P."/>
            <person name="Ferreira P."/>
            <person name="Findley K."/>
            <person name="Foster B."/>
            <person name="Gaskell J."/>
            <person name="Glotzer D."/>
            <person name="Gorecki P."/>
            <person name="Heitman J."/>
            <person name="Hesse C."/>
            <person name="Hori C."/>
            <person name="Igarashi K."/>
            <person name="Jurgens J.A."/>
            <person name="Kallen N."/>
            <person name="Kersten P."/>
            <person name="Kohler A."/>
            <person name="Kuees U."/>
            <person name="Kumar T.K.A."/>
            <person name="Kuo A."/>
            <person name="LaButti K."/>
            <person name="Larrondo L.F."/>
            <person name="Lindquist E."/>
            <person name="Ling A."/>
            <person name="Lombard V."/>
            <person name="Lucas S."/>
            <person name="Lundell T."/>
            <person name="Martin R."/>
            <person name="McLaughlin D.J."/>
            <person name="Morgenstern I."/>
            <person name="Morin E."/>
            <person name="Murat C."/>
            <person name="Nagy L.G."/>
            <person name="Nolan M."/>
            <person name="Ohm R.A."/>
            <person name="Patyshakuliyeva A."/>
            <person name="Rokas A."/>
            <person name="Ruiz-Duenas F.J."/>
            <person name="Sabat G."/>
            <person name="Salamov A."/>
            <person name="Samejima M."/>
            <person name="Schmutz J."/>
            <person name="Slot J.C."/>
            <person name="St John F."/>
            <person name="Stenlid J."/>
            <person name="Sun H."/>
            <person name="Sun S."/>
            <person name="Syed K."/>
            <person name="Tsang A."/>
            <person name="Wiebenga A."/>
            <person name="Young D."/>
            <person name="Pisabarro A."/>
            <person name="Eastwood D.C."/>
            <person name="Martin F."/>
            <person name="Cullen D."/>
            <person name="Grigoriev I.V."/>
            <person name="Hibbett D.S."/>
        </authorList>
    </citation>
    <scope>NUCLEOTIDE SEQUENCE [LARGE SCALE GENOMIC DNA]</scope>
    <source>
        <strain evidence="2">MF3/22</strain>
    </source>
</reference>
<dbReference type="GeneID" id="18675914"/>
<evidence type="ECO:0000313" key="2">
    <source>
        <dbReference type="Proteomes" id="UP000053630"/>
    </source>
</evidence>
<sequence length="56" mass="6552">MFIFGTAYTPYTLYTEVAYRIWVLLTQFTPVIIRAYAYTWEILRAAASYDEDTSLA</sequence>
<accession>R7SFR4</accession>
<evidence type="ECO:0000313" key="1">
    <source>
        <dbReference type="EMBL" id="EJC97571.1"/>
    </source>
</evidence>
<name>R7SFR4_FOMME</name>
<gene>
    <name evidence="1" type="ORF">FOMMEDRAFT_162853</name>
</gene>
<dbReference type="AlphaFoldDB" id="R7SFR4"/>
<keyword evidence="2" id="KW-1185">Reference proteome</keyword>
<organism evidence="1 2">
    <name type="scientific">Fomitiporia mediterranea (strain MF3/22)</name>
    <name type="common">Grapevine white-rot fungus</name>
    <dbReference type="NCBI Taxonomy" id="694068"/>
    <lineage>
        <taxon>Eukaryota</taxon>
        <taxon>Fungi</taxon>
        <taxon>Dikarya</taxon>
        <taxon>Basidiomycota</taxon>
        <taxon>Agaricomycotina</taxon>
        <taxon>Agaricomycetes</taxon>
        <taxon>Hymenochaetales</taxon>
        <taxon>Hymenochaetaceae</taxon>
        <taxon>Fomitiporia</taxon>
    </lineage>
</organism>
<dbReference type="Proteomes" id="UP000053630">
    <property type="component" value="Unassembled WGS sequence"/>
</dbReference>